<accession>A0A2S4HC67</accession>
<comment type="caution">
    <text evidence="2">The sequence shown here is derived from an EMBL/GenBank/DDBJ whole genome shotgun (WGS) entry which is preliminary data.</text>
</comment>
<evidence type="ECO:0000256" key="1">
    <source>
        <dbReference type="SAM" id="SignalP"/>
    </source>
</evidence>
<dbReference type="OrthoDB" id="9915395at2"/>
<reference evidence="2" key="1">
    <citation type="submission" date="2018-01" db="EMBL/GenBank/DDBJ databases">
        <authorList>
            <person name="Yu X.-D."/>
        </authorList>
    </citation>
    <scope>NUCLEOTIDE SEQUENCE</scope>
    <source>
        <strain evidence="2">ZX-21</strain>
    </source>
</reference>
<evidence type="ECO:0000313" key="3">
    <source>
        <dbReference type="Proteomes" id="UP000237222"/>
    </source>
</evidence>
<dbReference type="EMBL" id="PQGG01000038">
    <property type="protein sequence ID" value="POP51529.1"/>
    <property type="molecule type" value="Genomic_DNA"/>
</dbReference>
<evidence type="ECO:0000313" key="2">
    <source>
        <dbReference type="EMBL" id="POP51529.1"/>
    </source>
</evidence>
<keyword evidence="1" id="KW-0732">Signal</keyword>
<proteinExistence type="predicted"/>
<name>A0A2S4HC67_9GAMM</name>
<feature type="signal peptide" evidence="1">
    <location>
        <begin position="1"/>
        <end position="19"/>
    </location>
</feature>
<dbReference type="Proteomes" id="UP000237222">
    <property type="component" value="Unassembled WGS sequence"/>
</dbReference>
<organism evidence="2 3">
    <name type="scientific">Zhongshania marina</name>
    <dbReference type="NCBI Taxonomy" id="2304603"/>
    <lineage>
        <taxon>Bacteria</taxon>
        <taxon>Pseudomonadati</taxon>
        <taxon>Pseudomonadota</taxon>
        <taxon>Gammaproteobacteria</taxon>
        <taxon>Cellvibrionales</taxon>
        <taxon>Spongiibacteraceae</taxon>
        <taxon>Zhongshania</taxon>
    </lineage>
</organism>
<protein>
    <submittedName>
        <fullName evidence="2">Uncharacterized protein</fullName>
    </submittedName>
</protein>
<feature type="chain" id="PRO_5015695903" evidence="1">
    <location>
        <begin position="20"/>
        <end position="115"/>
    </location>
</feature>
<dbReference type="AlphaFoldDB" id="A0A2S4HC67"/>
<gene>
    <name evidence="2" type="ORF">C0068_16460</name>
</gene>
<sequence>MIKLFLGAVLLALSSYSVAMCAVMTSSPPELTNKINGTSAFGQDIFTRYDAPNGGIADRDFADALKMFTSNLASHQAAECAKRGATTIINMDIDFDVDFEKQRYFFLATYDFVSP</sequence>
<dbReference type="RefSeq" id="WP_103685571.1">
    <property type="nucleotide sequence ID" value="NZ_PQGG01000038.1"/>
</dbReference>